<dbReference type="EMBL" id="WMQE01000003">
    <property type="protein sequence ID" value="MTK20254.1"/>
    <property type="molecule type" value="Genomic_DNA"/>
</dbReference>
<dbReference type="OrthoDB" id="9791837at2"/>
<evidence type="ECO:0000259" key="2">
    <source>
        <dbReference type="Pfam" id="PF13847"/>
    </source>
</evidence>
<dbReference type="InterPro" id="IPR025714">
    <property type="entry name" value="Methyltranfer_dom"/>
</dbReference>
<dbReference type="PANTHER" id="PTHR43861:SF3">
    <property type="entry name" value="PUTATIVE (AFU_ORTHOLOGUE AFUA_2G14390)-RELATED"/>
    <property type="match status" value="1"/>
</dbReference>
<dbReference type="Pfam" id="PF13847">
    <property type="entry name" value="Methyltransf_31"/>
    <property type="match status" value="1"/>
</dbReference>
<proteinExistence type="predicted"/>
<dbReference type="Gene3D" id="3.40.50.150">
    <property type="entry name" value="Vaccinia Virus protein VP39"/>
    <property type="match status" value="1"/>
</dbReference>
<comment type="caution">
    <text evidence="3">The sequence shown here is derived from an EMBL/GenBank/DDBJ whole genome shotgun (WGS) entry which is preliminary data.</text>
</comment>
<protein>
    <submittedName>
        <fullName evidence="3">Methyltransferase</fullName>
    </submittedName>
</protein>
<evidence type="ECO:0000313" key="3">
    <source>
        <dbReference type="EMBL" id="MTK20254.1"/>
    </source>
</evidence>
<sequence length="201" mass="22838">MDFNALSPNWDTDLRVKRAEAISAEIESYLGSGPLEMMEFGCGTGLISFHLKNKKAQFLLIDNSEGMIKEVEQKINESDLKNMKTYCGELKDLETDTKFDVIYTSMVLHHIEDVQSTVNLLASHLKPNGKLIIVDLLPDDGTFHNHSETFKGHHGFSINEMKEYLEAASLQNISGRKFYSSYKMVDDMNHPYSLFSIYATK</sequence>
<keyword evidence="1" id="KW-0808">Transferase</keyword>
<name>A0A173TAE6_9FIRM</name>
<evidence type="ECO:0000256" key="1">
    <source>
        <dbReference type="ARBA" id="ARBA00022679"/>
    </source>
</evidence>
<feature type="domain" description="Methyltransferase" evidence="2">
    <location>
        <begin position="36"/>
        <end position="137"/>
    </location>
</feature>
<dbReference type="GO" id="GO:0032259">
    <property type="term" value="P:methylation"/>
    <property type="evidence" value="ECO:0007669"/>
    <property type="project" value="UniProtKB-KW"/>
</dbReference>
<gene>
    <name evidence="3" type="ORF">GMA92_02220</name>
</gene>
<reference evidence="3 4" key="1">
    <citation type="journal article" date="2019" name="Nat. Med.">
        <title>A library of human gut bacterial isolates paired with longitudinal multiomics data enables mechanistic microbiome research.</title>
        <authorList>
            <person name="Poyet M."/>
            <person name="Groussin M."/>
            <person name="Gibbons S.M."/>
            <person name="Avila-Pacheco J."/>
            <person name="Jiang X."/>
            <person name="Kearney S.M."/>
            <person name="Perrotta A.R."/>
            <person name="Berdy B."/>
            <person name="Zhao S."/>
            <person name="Lieberman T.D."/>
            <person name="Swanson P.K."/>
            <person name="Smith M."/>
            <person name="Roesemann S."/>
            <person name="Alexander J.E."/>
            <person name="Rich S.A."/>
            <person name="Livny J."/>
            <person name="Vlamakis H."/>
            <person name="Clish C."/>
            <person name="Bullock K."/>
            <person name="Deik A."/>
            <person name="Scott J."/>
            <person name="Pierce K.A."/>
            <person name="Xavier R.J."/>
            <person name="Alm E.J."/>
        </authorList>
    </citation>
    <scope>NUCLEOTIDE SEQUENCE [LARGE SCALE GENOMIC DNA]</scope>
    <source>
        <strain evidence="3 4">BIOML-A198</strain>
    </source>
</reference>
<evidence type="ECO:0000313" key="4">
    <source>
        <dbReference type="Proteomes" id="UP000487649"/>
    </source>
</evidence>
<dbReference type="Proteomes" id="UP000487649">
    <property type="component" value="Unassembled WGS sequence"/>
</dbReference>
<dbReference type="CDD" id="cd02440">
    <property type="entry name" value="AdoMet_MTases"/>
    <property type="match status" value="1"/>
</dbReference>
<keyword evidence="3" id="KW-0489">Methyltransferase</keyword>
<dbReference type="GO" id="GO:0008168">
    <property type="term" value="F:methyltransferase activity"/>
    <property type="evidence" value="ECO:0007669"/>
    <property type="project" value="UniProtKB-KW"/>
</dbReference>
<dbReference type="RefSeq" id="WP_006784553.1">
    <property type="nucleotide sequence ID" value="NZ_CABJBH010000002.1"/>
</dbReference>
<organism evidence="3 4">
    <name type="scientific">Turicibacter sanguinis</name>
    <dbReference type="NCBI Taxonomy" id="154288"/>
    <lineage>
        <taxon>Bacteria</taxon>
        <taxon>Bacillati</taxon>
        <taxon>Bacillota</taxon>
        <taxon>Erysipelotrichia</taxon>
        <taxon>Erysipelotrichales</taxon>
        <taxon>Turicibacteraceae</taxon>
        <taxon>Turicibacter</taxon>
    </lineage>
</organism>
<dbReference type="PANTHER" id="PTHR43861">
    <property type="entry name" value="TRANS-ACONITATE 2-METHYLTRANSFERASE-RELATED"/>
    <property type="match status" value="1"/>
</dbReference>
<dbReference type="InterPro" id="IPR029063">
    <property type="entry name" value="SAM-dependent_MTases_sf"/>
</dbReference>
<dbReference type="AlphaFoldDB" id="A0A173TAE6"/>
<dbReference type="SUPFAM" id="SSF53335">
    <property type="entry name" value="S-adenosyl-L-methionine-dependent methyltransferases"/>
    <property type="match status" value="1"/>
</dbReference>
<accession>A0A173TAE6</accession>